<name>A0A9Q9UVP1_MOOP1</name>
<proteinExistence type="predicted"/>
<dbReference type="Proteomes" id="UP000176944">
    <property type="component" value="Chromosome"/>
</dbReference>
<gene>
    <name evidence="2" type="ORF">BJP36_42530</name>
</gene>
<protein>
    <submittedName>
        <fullName evidence="2">Uncharacterized protein</fullName>
    </submittedName>
</protein>
<sequence length="40" mass="4276">MGETTAVAHGGNPQDRAASPRPRCIAVPCSRQLPRSLMNE</sequence>
<reference evidence="2" key="1">
    <citation type="journal article" date="2017" name="Proc. Natl. Acad. Sci. U.S.A.">
        <title>Comparative genomics uncovers the prolific and distinctive metabolic potential of the cyanobacterial genus Moorea.</title>
        <authorList>
            <person name="Leao T."/>
            <person name="Castelao G."/>
            <person name="Korobeynikov A."/>
            <person name="Monroe E.A."/>
            <person name="Podell S."/>
            <person name="Glukhov E."/>
            <person name="Allen E.E."/>
            <person name="Gerwick W.H."/>
            <person name="Gerwick L."/>
        </authorList>
    </citation>
    <scope>NUCLEOTIDE SEQUENCE</scope>
    <source>
        <strain evidence="2">JHB</strain>
    </source>
</reference>
<evidence type="ECO:0000256" key="1">
    <source>
        <dbReference type="SAM" id="MobiDB-lite"/>
    </source>
</evidence>
<dbReference type="AlphaFoldDB" id="A0A9Q9UVP1"/>
<organism evidence="2">
    <name type="scientific">Moorena producens (strain JHB)</name>
    <dbReference type="NCBI Taxonomy" id="1454205"/>
    <lineage>
        <taxon>Bacteria</taxon>
        <taxon>Bacillati</taxon>
        <taxon>Cyanobacteriota</taxon>
        <taxon>Cyanophyceae</taxon>
        <taxon>Coleofasciculales</taxon>
        <taxon>Coleofasciculaceae</taxon>
        <taxon>Moorena</taxon>
    </lineage>
</organism>
<dbReference type="EMBL" id="CP017708">
    <property type="protein sequence ID" value="WAN69033.1"/>
    <property type="molecule type" value="Genomic_DNA"/>
</dbReference>
<reference evidence="2" key="2">
    <citation type="submission" date="2022-10" db="EMBL/GenBank/DDBJ databases">
        <authorList>
            <person name="Ngo T.-E."/>
        </authorList>
    </citation>
    <scope>NUCLEOTIDE SEQUENCE</scope>
    <source>
        <strain evidence="2">JHB</strain>
    </source>
</reference>
<accession>A0A9Q9UVP1</accession>
<feature type="region of interest" description="Disordered" evidence="1">
    <location>
        <begin position="1"/>
        <end position="23"/>
    </location>
</feature>
<evidence type="ECO:0000313" key="2">
    <source>
        <dbReference type="EMBL" id="WAN69033.1"/>
    </source>
</evidence>